<dbReference type="Proteomes" id="UP001164539">
    <property type="component" value="Chromosome 12"/>
</dbReference>
<evidence type="ECO:0000313" key="1">
    <source>
        <dbReference type="EMBL" id="KAJ4705216.1"/>
    </source>
</evidence>
<comment type="caution">
    <text evidence="1">The sequence shown here is derived from an EMBL/GenBank/DDBJ whole genome shotgun (WGS) entry which is preliminary data.</text>
</comment>
<proteinExistence type="predicted"/>
<reference evidence="1 2" key="1">
    <citation type="journal article" date="2023" name="Science">
        <title>Complex scaffold remodeling in plant triterpene biosynthesis.</title>
        <authorList>
            <person name="De La Pena R."/>
            <person name="Hodgson H."/>
            <person name="Liu J.C."/>
            <person name="Stephenson M.J."/>
            <person name="Martin A.C."/>
            <person name="Owen C."/>
            <person name="Harkess A."/>
            <person name="Leebens-Mack J."/>
            <person name="Jimenez L.E."/>
            <person name="Osbourn A."/>
            <person name="Sattely E.S."/>
        </authorList>
    </citation>
    <scope>NUCLEOTIDE SEQUENCE [LARGE SCALE GENOMIC DNA]</scope>
    <source>
        <strain evidence="2">cv. JPN11</strain>
        <tissue evidence="1">Leaf</tissue>
    </source>
</reference>
<gene>
    <name evidence="1" type="ORF">OWV82_022023</name>
</gene>
<dbReference type="EMBL" id="CM051405">
    <property type="protein sequence ID" value="KAJ4705216.1"/>
    <property type="molecule type" value="Genomic_DNA"/>
</dbReference>
<sequence length="426" mass="49858">MENSTLITIASIEKGKEFLINVDENFEPQPERCIYTVPENLRKIKEEAYTPKVISIGPLHYGKRELVDMEKEKIRYKREFSKRISPETWQEFINFIEKNEKKIRNCYENMPKIEKLDFVTMILYDAIFIIELLLTNYETASDLLLDKKTFDFVIYVDLSLLENQLPYFVLNGLYELVPKPNLDINTQSLFSLSCTYLFRGHLKEIPNEVEVKHFVDLRRYVVTQKHPEPLESELRGIDLPCATKLQESGVQFKVIEGQDLLDIKFELKKPCIPLLKNHYELQIPRIEVYDETECLLRNVMALEQYHYTSKTIVCSYIDLLDNLINTEEDVNLLVDAKIIVNHVGDTARIVKMFNELCLQIHISRPICYNKIVKNLKEHYENPCNHAMATLKRVYFSNYWRGTGTIAAIVLLFLTLIQAVCSILQVV</sequence>
<name>A0ACC1X160_MELAZ</name>
<organism evidence="1 2">
    <name type="scientific">Melia azedarach</name>
    <name type="common">Chinaberry tree</name>
    <dbReference type="NCBI Taxonomy" id="155640"/>
    <lineage>
        <taxon>Eukaryota</taxon>
        <taxon>Viridiplantae</taxon>
        <taxon>Streptophyta</taxon>
        <taxon>Embryophyta</taxon>
        <taxon>Tracheophyta</taxon>
        <taxon>Spermatophyta</taxon>
        <taxon>Magnoliopsida</taxon>
        <taxon>eudicotyledons</taxon>
        <taxon>Gunneridae</taxon>
        <taxon>Pentapetalae</taxon>
        <taxon>rosids</taxon>
        <taxon>malvids</taxon>
        <taxon>Sapindales</taxon>
        <taxon>Meliaceae</taxon>
        <taxon>Melia</taxon>
    </lineage>
</organism>
<accession>A0ACC1X160</accession>
<keyword evidence="2" id="KW-1185">Reference proteome</keyword>
<protein>
    <submittedName>
        <fullName evidence="1">Uncharacterized protein</fullName>
    </submittedName>
</protein>
<evidence type="ECO:0000313" key="2">
    <source>
        <dbReference type="Proteomes" id="UP001164539"/>
    </source>
</evidence>